<accession>A0A4T0GCW5</accession>
<gene>
    <name evidence="2" type="ORF">E3P86_00116</name>
</gene>
<dbReference type="AlphaFoldDB" id="A0A4T0GCW5"/>
<feature type="compositionally biased region" description="Low complexity" evidence="1">
    <location>
        <begin position="12"/>
        <end position="33"/>
    </location>
</feature>
<evidence type="ECO:0000313" key="3">
    <source>
        <dbReference type="Proteomes" id="UP000310689"/>
    </source>
</evidence>
<sequence>MGFQVFEEEEPAQQVPQQPPQKSLSTSMLSSKTHNIQKSNSAPSKLEGVNKPPKVNTRRQALADAAAMPPKKAAAAAKKTSIKKTEGISVDELRRARRAETLRKQGLYGASNETKAPRAPKKSKLSL</sequence>
<proteinExistence type="predicted"/>
<feature type="compositionally biased region" description="Acidic residues" evidence="1">
    <location>
        <begin position="1"/>
        <end position="11"/>
    </location>
</feature>
<comment type="caution">
    <text evidence="2">The sequence shown here is derived from an EMBL/GenBank/DDBJ whole genome shotgun (WGS) entry which is preliminary data.</text>
</comment>
<reference evidence="2 3" key="1">
    <citation type="submission" date="2019-03" db="EMBL/GenBank/DDBJ databases">
        <title>Sequencing 23 genomes of Wallemia ichthyophaga.</title>
        <authorList>
            <person name="Gostincar C."/>
        </authorList>
    </citation>
    <scope>NUCLEOTIDE SEQUENCE [LARGE SCALE GENOMIC DNA]</scope>
    <source>
        <strain evidence="2 3">EXF-6200</strain>
    </source>
</reference>
<name>A0A4T0GCW5_WALIC</name>
<feature type="compositionally biased region" description="Basic residues" evidence="1">
    <location>
        <begin position="118"/>
        <end position="127"/>
    </location>
</feature>
<dbReference type="EMBL" id="SPOI01000002">
    <property type="protein sequence ID" value="TIB43134.1"/>
    <property type="molecule type" value="Genomic_DNA"/>
</dbReference>
<protein>
    <submittedName>
        <fullName evidence="2">Uncharacterized protein</fullName>
    </submittedName>
</protein>
<feature type="compositionally biased region" description="Low complexity" evidence="1">
    <location>
        <begin position="62"/>
        <end position="79"/>
    </location>
</feature>
<evidence type="ECO:0000313" key="2">
    <source>
        <dbReference type="EMBL" id="TIB43134.1"/>
    </source>
</evidence>
<dbReference type="Proteomes" id="UP000310689">
    <property type="component" value="Unassembled WGS sequence"/>
</dbReference>
<feature type="compositionally biased region" description="Polar residues" evidence="1">
    <location>
        <begin position="34"/>
        <end position="43"/>
    </location>
</feature>
<organism evidence="2 3">
    <name type="scientific">Wallemia ichthyophaga</name>
    <dbReference type="NCBI Taxonomy" id="245174"/>
    <lineage>
        <taxon>Eukaryota</taxon>
        <taxon>Fungi</taxon>
        <taxon>Dikarya</taxon>
        <taxon>Basidiomycota</taxon>
        <taxon>Wallemiomycotina</taxon>
        <taxon>Wallemiomycetes</taxon>
        <taxon>Wallemiales</taxon>
        <taxon>Wallemiaceae</taxon>
        <taxon>Wallemia</taxon>
    </lineage>
</organism>
<feature type="region of interest" description="Disordered" evidence="1">
    <location>
        <begin position="1"/>
        <end position="83"/>
    </location>
</feature>
<evidence type="ECO:0000256" key="1">
    <source>
        <dbReference type="SAM" id="MobiDB-lite"/>
    </source>
</evidence>
<feature type="region of interest" description="Disordered" evidence="1">
    <location>
        <begin position="101"/>
        <end position="127"/>
    </location>
</feature>